<dbReference type="Gene3D" id="2.70.150.10">
    <property type="entry name" value="Calcium-transporting ATPase, cytoplasmic transduction domain A"/>
    <property type="match status" value="1"/>
</dbReference>
<feature type="transmembrane region" description="Helical" evidence="10">
    <location>
        <begin position="118"/>
        <end position="135"/>
    </location>
</feature>
<feature type="transmembrane region" description="Helical" evidence="10">
    <location>
        <begin position="218"/>
        <end position="237"/>
    </location>
</feature>
<evidence type="ECO:0000256" key="9">
    <source>
        <dbReference type="ARBA" id="ARBA00023136"/>
    </source>
</evidence>
<dbReference type="EMBL" id="BAAAXF010000036">
    <property type="protein sequence ID" value="GAA3498199.1"/>
    <property type="molecule type" value="Genomic_DNA"/>
</dbReference>
<dbReference type="PROSITE" id="PS01047">
    <property type="entry name" value="HMA_1"/>
    <property type="match status" value="1"/>
</dbReference>
<dbReference type="InterPro" id="IPR059000">
    <property type="entry name" value="ATPase_P-type_domA"/>
</dbReference>
<dbReference type="InterPro" id="IPR044492">
    <property type="entry name" value="P_typ_ATPase_HD_dom"/>
</dbReference>
<keyword evidence="5 10" id="KW-0547">Nucleotide-binding</keyword>
<evidence type="ECO:0000256" key="5">
    <source>
        <dbReference type="ARBA" id="ARBA00022741"/>
    </source>
</evidence>
<keyword evidence="7" id="KW-1278">Translocase</keyword>
<evidence type="ECO:0000256" key="7">
    <source>
        <dbReference type="ARBA" id="ARBA00022967"/>
    </source>
</evidence>
<dbReference type="InterPro" id="IPR027256">
    <property type="entry name" value="P-typ_ATPase_IB"/>
</dbReference>
<keyword evidence="4 10" id="KW-0479">Metal-binding</keyword>
<keyword evidence="9 10" id="KW-0472">Membrane</keyword>
<dbReference type="PROSITE" id="PS00154">
    <property type="entry name" value="ATPASE_E1_E2"/>
    <property type="match status" value="1"/>
</dbReference>
<keyword evidence="10" id="KW-1003">Cell membrane</keyword>
<feature type="transmembrane region" description="Helical" evidence="10">
    <location>
        <begin position="733"/>
        <end position="751"/>
    </location>
</feature>
<dbReference type="NCBIfam" id="TIGR01512">
    <property type="entry name" value="ATPase-IB2_Cd"/>
    <property type="match status" value="1"/>
</dbReference>
<dbReference type="PROSITE" id="PS01229">
    <property type="entry name" value="COF_2"/>
    <property type="match status" value="1"/>
</dbReference>
<dbReference type="SFLD" id="SFLDG00002">
    <property type="entry name" value="C1.7:_P-type_atpase_like"/>
    <property type="match status" value="1"/>
</dbReference>
<comment type="caution">
    <text evidence="13">The sequence shown here is derived from an EMBL/GenBank/DDBJ whole genome shotgun (WGS) entry which is preliminary data.</text>
</comment>
<dbReference type="Gene3D" id="3.30.70.100">
    <property type="match status" value="1"/>
</dbReference>
<feature type="transmembrane region" description="Helical" evidence="10">
    <location>
        <begin position="401"/>
        <end position="423"/>
    </location>
</feature>
<dbReference type="Gene3D" id="3.40.1110.10">
    <property type="entry name" value="Calcium-transporting ATPase, cytoplasmic domain N"/>
    <property type="match status" value="1"/>
</dbReference>
<dbReference type="InterPro" id="IPR018303">
    <property type="entry name" value="ATPase_P-typ_P_site"/>
</dbReference>
<dbReference type="InterPro" id="IPR017969">
    <property type="entry name" value="Heavy-metal-associated_CS"/>
</dbReference>
<keyword evidence="8 10" id="KW-1133">Transmembrane helix</keyword>
<evidence type="ECO:0000256" key="1">
    <source>
        <dbReference type="ARBA" id="ARBA00004651"/>
    </source>
</evidence>
<dbReference type="Pfam" id="PF00403">
    <property type="entry name" value="HMA"/>
    <property type="match status" value="1"/>
</dbReference>
<evidence type="ECO:0000256" key="2">
    <source>
        <dbReference type="ARBA" id="ARBA00006024"/>
    </source>
</evidence>
<feature type="domain" description="HMA" evidence="12">
    <location>
        <begin position="22"/>
        <end position="86"/>
    </location>
</feature>
<dbReference type="SUPFAM" id="SSF81665">
    <property type="entry name" value="Calcium ATPase, transmembrane domain M"/>
    <property type="match status" value="1"/>
</dbReference>
<evidence type="ECO:0000256" key="4">
    <source>
        <dbReference type="ARBA" id="ARBA00022723"/>
    </source>
</evidence>
<dbReference type="NCBIfam" id="TIGR01511">
    <property type="entry name" value="ATPase-IB1_Cu"/>
    <property type="match status" value="1"/>
</dbReference>
<evidence type="ECO:0000313" key="13">
    <source>
        <dbReference type="EMBL" id="GAA3498199.1"/>
    </source>
</evidence>
<dbReference type="PROSITE" id="PS50846">
    <property type="entry name" value="HMA_2"/>
    <property type="match status" value="1"/>
</dbReference>
<dbReference type="SUPFAM" id="SSF55008">
    <property type="entry name" value="HMA, heavy metal-associated domain"/>
    <property type="match status" value="1"/>
</dbReference>
<dbReference type="Gene3D" id="3.40.50.1000">
    <property type="entry name" value="HAD superfamily/HAD-like"/>
    <property type="match status" value="1"/>
</dbReference>
<evidence type="ECO:0000256" key="6">
    <source>
        <dbReference type="ARBA" id="ARBA00022840"/>
    </source>
</evidence>
<dbReference type="Pfam" id="PF00122">
    <property type="entry name" value="E1-E2_ATPase"/>
    <property type="match status" value="1"/>
</dbReference>
<feature type="transmembrane region" description="Helical" evidence="10">
    <location>
        <begin position="710"/>
        <end position="727"/>
    </location>
</feature>
<dbReference type="CDD" id="cd00371">
    <property type="entry name" value="HMA"/>
    <property type="match status" value="1"/>
</dbReference>
<dbReference type="NCBIfam" id="TIGR01525">
    <property type="entry name" value="ATPase-IB_hvy"/>
    <property type="match status" value="1"/>
</dbReference>
<organism evidence="13 14">
    <name type="scientific">Streptomyces prasinosporus</name>
    <dbReference type="NCBI Taxonomy" id="68256"/>
    <lineage>
        <taxon>Bacteria</taxon>
        <taxon>Bacillati</taxon>
        <taxon>Actinomycetota</taxon>
        <taxon>Actinomycetes</taxon>
        <taxon>Kitasatosporales</taxon>
        <taxon>Streptomycetaceae</taxon>
        <taxon>Streptomyces</taxon>
        <taxon>Streptomyces albogriseolus group</taxon>
    </lineage>
</organism>
<keyword evidence="3 10" id="KW-0812">Transmembrane</keyword>
<evidence type="ECO:0000256" key="10">
    <source>
        <dbReference type="RuleBase" id="RU362081"/>
    </source>
</evidence>
<comment type="similarity">
    <text evidence="2 10">Belongs to the cation transport ATPase (P-type) (TC 3.A.3) family. Type IB subfamily.</text>
</comment>
<dbReference type="PRINTS" id="PR00119">
    <property type="entry name" value="CATATPASE"/>
</dbReference>
<dbReference type="InterPro" id="IPR001757">
    <property type="entry name" value="P_typ_ATPase"/>
</dbReference>
<accession>A0ABP6TUL4</accession>
<dbReference type="PRINTS" id="PR00943">
    <property type="entry name" value="CUATPASE"/>
</dbReference>
<evidence type="ECO:0000256" key="11">
    <source>
        <dbReference type="SAM" id="MobiDB-lite"/>
    </source>
</evidence>
<evidence type="ECO:0000259" key="12">
    <source>
        <dbReference type="PROSITE" id="PS50846"/>
    </source>
</evidence>
<dbReference type="CDD" id="cd02094">
    <property type="entry name" value="P-type_ATPase_Cu-like"/>
    <property type="match status" value="1"/>
</dbReference>
<reference evidence="14" key="1">
    <citation type="journal article" date="2019" name="Int. J. Syst. Evol. Microbiol.">
        <title>The Global Catalogue of Microorganisms (GCM) 10K type strain sequencing project: providing services to taxonomists for standard genome sequencing and annotation.</title>
        <authorList>
            <consortium name="The Broad Institute Genomics Platform"/>
            <consortium name="The Broad Institute Genome Sequencing Center for Infectious Disease"/>
            <person name="Wu L."/>
            <person name="Ma J."/>
        </authorList>
    </citation>
    <scope>NUCLEOTIDE SEQUENCE [LARGE SCALE GENOMIC DNA]</scope>
    <source>
        <strain evidence="14">JCM 4816</strain>
    </source>
</reference>
<dbReference type="InterPro" id="IPR036412">
    <property type="entry name" value="HAD-like_sf"/>
</dbReference>
<dbReference type="NCBIfam" id="TIGR01494">
    <property type="entry name" value="ATPase_P-type"/>
    <property type="match status" value="1"/>
</dbReference>
<dbReference type="InterPro" id="IPR036163">
    <property type="entry name" value="HMA_dom_sf"/>
</dbReference>
<dbReference type="InterPro" id="IPR008250">
    <property type="entry name" value="ATPase_P-typ_transduc_dom_A_sf"/>
</dbReference>
<feature type="transmembrane region" description="Helical" evidence="10">
    <location>
        <begin position="179"/>
        <end position="198"/>
    </location>
</feature>
<dbReference type="SUPFAM" id="SSF56784">
    <property type="entry name" value="HAD-like"/>
    <property type="match status" value="1"/>
</dbReference>
<dbReference type="SFLD" id="SFLDS00003">
    <property type="entry name" value="Haloacid_Dehalogenase"/>
    <property type="match status" value="1"/>
</dbReference>
<dbReference type="InterPro" id="IPR023214">
    <property type="entry name" value="HAD_sf"/>
</dbReference>
<dbReference type="Pfam" id="PF00702">
    <property type="entry name" value="Hydrolase"/>
    <property type="match status" value="1"/>
</dbReference>
<feature type="transmembrane region" description="Helical" evidence="10">
    <location>
        <begin position="141"/>
        <end position="159"/>
    </location>
</feature>
<evidence type="ECO:0000313" key="14">
    <source>
        <dbReference type="Proteomes" id="UP001501455"/>
    </source>
</evidence>
<sequence length="757" mass="78140">MTDVTSTTTAAQTPAGGQPALSEVELLIGGMTCASCAARVEKKLNRMDGVTATVNYATEKARIAYPPGVGVADLIATVVRTGYTAEEPAPPAQEPPAAQDGPSAAREDAESAALRRRLTVSALLALPVVLLAMVPPLQFDHWQWLSLTLAAPVVVWGALPFHRAAWTNLRHGAATMDTLVSVGTLAAFGWSLWALFLGDAGMPGMRHPFELTVSRTDGAATIYLEVAAGVTALILLGRYLEARSKRRAGAALRALMELGAKDVAVLRAGREVRIPARRLAVGDRFVVRPGEKIATDGTVVEGSSAVDASMLTGESVPVDVTVGDGVTGATVNAGGRLVVEAVRVGEDTRLARMARLVEDAQNGKARVQRLADRISAVFVPVVLLIAAGTFGAWLGATGDTAAAFTAAVAVLIIACPCALGLATPTALMVGTGRGAQLGILIKGPEVLESTRRVDTVVLDKTGTVTTGRMTLQEVHVAEDADEKQVLRLAGALEHASEHPVARAVAAGAEERVGTLPAVETFENVPGRGVRGRVEGHEVAVGRLFGELPPELARAARETESGGRTAVVVGWDGRARGVLAVADAVKGTSAEAVRALRALGLAPVLLTGDNRTVAGAVAGAVGIEEVIAEVLPEDKVDVVRRLQAEGRVVAMVGDGVNDAAALAVADLGLALGTGTDAAIEAGDLTLVRGDLRVAADAIRLSRRTLATIKGNLVWAFGYNVAALPLAAAGLLNPVIAGAAMAFSSVFVVTNSLRLRSFH</sequence>
<feature type="transmembrane region" description="Helical" evidence="10">
    <location>
        <begin position="374"/>
        <end position="395"/>
    </location>
</feature>
<proteinExistence type="inferred from homology"/>
<dbReference type="InterPro" id="IPR006121">
    <property type="entry name" value="HMA_dom"/>
</dbReference>
<dbReference type="Proteomes" id="UP001501455">
    <property type="component" value="Unassembled WGS sequence"/>
</dbReference>
<dbReference type="InterPro" id="IPR023298">
    <property type="entry name" value="ATPase_P-typ_TM_dom_sf"/>
</dbReference>
<dbReference type="PANTHER" id="PTHR43520">
    <property type="entry name" value="ATP7, ISOFORM B"/>
    <property type="match status" value="1"/>
</dbReference>
<dbReference type="PANTHER" id="PTHR43520:SF8">
    <property type="entry name" value="P-TYPE CU(+) TRANSPORTER"/>
    <property type="match status" value="1"/>
</dbReference>
<dbReference type="SFLD" id="SFLDF00027">
    <property type="entry name" value="p-type_atpase"/>
    <property type="match status" value="1"/>
</dbReference>
<feature type="region of interest" description="Disordered" evidence="11">
    <location>
        <begin position="86"/>
        <end position="109"/>
    </location>
</feature>
<protein>
    <submittedName>
        <fullName evidence="13">Heavy metal translocating P-type ATPase</fullName>
    </submittedName>
</protein>
<keyword evidence="14" id="KW-1185">Reference proteome</keyword>
<evidence type="ECO:0000256" key="8">
    <source>
        <dbReference type="ARBA" id="ARBA00022989"/>
    </source>
</evidence>
<gene>
    <name evidence="13" type="ORF">GCM10019016_053020</name>
</gene>
<keyword evidence="6 10" id="KW-0067">ATP-binding</keyword>
<dbReference type="SUPFAM" id="SSF81653">
    <property type="entry name" value="Calcium ATPase, transduction domain A"/>
    <property type="match status" value="1"/>
</dbReference>
<evidence type="ECO:0000256" key="3">
    <source>
        <dbReference type="ARBA" id="ARBA00022692"/>
    </source>
</evidence>
<comment type="subcellular location">
    <subcellularLocation>
        <location evidence="1">Cell membrane</location>
        <topology evidence="1">Multi-pass membrane protein</topology>
    </subcellularLocation>
</comment>
<name>A0ABP6TUL4_9ACTN</name>
<dbReference type="InterPro" id="IPR023299">
    <property type="entry name" value="ATPase_P-typ_cyto_dom_N"/>
</dbReference>